<dbReference type="PRINTS" id="PR00778">
    <property type="entry name" value="HTHARSR"/>
</dbReference>
<dbReference type="CDD" id="cd00090">
    <property type="entry name" value="HTH_ARSR"/>
    <property type="match status" value="1"/>
</dbReference>
<reference evidence="2 3" key="1">
    <citation type="submission" date="2018-04" db="EMBL/GenBank/DDBJ databases">
        <title>Pararhodobacter oceanense sp. nov., isolated from marine intertidal sediment.</title>
        <authorList>
            <person name="Wang X.-L."/>
            <person name="Du Z.-J."/>
        </authorList>
    </citation>
    <scope>NUCLEOTIDE SEQUENCE [LARGE SCALE GENOMIC DNA]</scope>
    <source>
        <strain evidence="2 3">AM505</strain>
    </source>
</reference>
<dbReference type="InterPro" id="IPR001845">
    <property type="entry name" value="HTH_ArsR_DNA-bd_dom"/>
</dbReference>
<comment type="caution">
    <text evidence="2">The sequence shown here is derived from an EMBL/GenBank/DDBJ whole genome shotgun (WGS) entry which is preliminary data.</text>
</comment>
<accession>A0A2T8HRZ8</accession>
<keyword evidence="3" id="KW-1185">Reference proteome</keyword>
<dbReference type="InterPro" id="IPR011991">
    <property type="entry name" value="ArsR-like_HTH"/>
</dbReference>
<evidence type="ECO:0000259" key="1">
    <source>
        <dbReference type="PROSITE" id="PS50987"/>
    </source>
</evidence>
<dbReference type="Pfam" id="PF01022">
    <property type="entry name" value="HTH_5"/>
    <property type="match status" value="1"/>
</dbReference>
<dbReference type="SMART" id="SM00418">
    <property type="entry name" value="HTH_ARSR"/>
    <property type="match status" value="1"/>
</dbReference>
<dbReference type="PROSITE" id="PS50987">
    <property type="entry name" value="HTH_ARSR_2"/>
    <property type="match status" value="1"/>
</dbReference>
<dbReference type="Proteomes" id="UP000245911">
    <property type="component" value="Unassembled WGS sequence"/>
</dbReference>
<dbReference type="AlphaFoldDB" id="A0A2T8HRZ8"/>
<dbReference type="InterPro" id="IPR036388">
    <property type="entry name" value="WH-like_DNA-bd_sf"/>
</dbReference>
<dbReference type="RefSeq" id="WP_116559104.1">
    <property type="nucleotide sequence ID" value="NZ_JBLWYE010000047.1"/>
</dbReference>
<evidence type="ECO:0000313" key="3">
    <source>
        <dbReference type="Proteomes" id="UP000245911"/>
    </source>
</evidence>
<name>A0A2T8HRZ8_9RHOB</name>
<dbReference type="PANTHER" id="PTHR38600:SF2">
    <property type="entry name" value="SLL0088 PROTEIN"/>
    <property type="match status" value="1"/>
</dbReference>
<protein>
    <submittedName>
        <fullName evidence="2">Transcriptional regulator</fullName>
    </submittedName>
</protein>
<dbReference type="NCBIfam" id="NF033788">
    <property type="entry name" value="HTH_metalloreg"/>
    <property type="match status" value="1"/>
</dbReference>
<organism evidence="2 3">
    <name type="scientific">Pararhodobacter oceanensis</name>
    <dbReference type="NCBI Taxonomy" id="2172121"/>
    <lineage>
        <taxon>Bacteria</taxon>
        <taxon>Pseudomonadati</taxon>
        <taxon>Pseudomonadota</taxon>
        <taxon>Alphaproteobacteria</taxon>
        <taxon>Rhodobacterales</taxon>
        <taxon>Paracoccaceae</taxon>
        <taxon>Pararhodobacter</taxon>
    </lineage>
</organism>
<sequence>MTQDLQQHAFRALADPTRRQILALLAQREMTIAEVAGHFDMTRAAVKKHLSILHDGALIETRAEGRTRVNALRPDGLKSVANWLGAFDIFWDERLAALKSAIEKDIQ</sequence>
<evidence type="ECO:0000313" key="2">
    <source>
        <dbReference type="EMBL" id="PVH28185.1"/>
    </source>
</evidence>
<proteinExistence type="predicted"/>
<dbReference type="OrthoDB" id="9790747at2"/>
<dbReference type="SUPFAM" id="SSF46785">
    <property type="entry name" value="Winged helix' DNA-binding domain"/>
    <property type="match status" value="1"/>
</dbReference>
<dbReference type="Gene3D" id="1.10.10.10">
    <property type="entry name" value="Winged helix-like DNA-binding domain superfamily/Winged helix DNA-binding domain"/>
    <property type="match status" value="1"/>
</dbReference>
<dbReference type="PANTHER" id="PTHR38600">
    <property type="entry name" value="TRANSCRIPTIONAL REGULATORY PROTEIN"/>
    <property type="match status" value="1"/>
</dbReference>
<dbReference type="GO" id="GO:0003700">
    <property type="term" value="F:DNA-binding transcription factor activity"/>
    <property type="evidence" value="ECO:0007669"/>
    <property type="project" value="InterPro"/>
</dbReference>
<dbReference type="EMBL" id="QDKM01000006">
    <property type="protein sequence ID" value="PVH28185.1"/>
    <property type="molecule type" value="Genomic_DNA"/>
</dbReference>
<feature type="domain" description="HTH arsR-type" evidence="1">
    <location>
        <begin position="1"/>
        <end position="92"/>
    </location>
</feature>
<gene>
    <name evidence="2" type="ORF">DDE20_13840</name>
</gene>
<dbReference type="InterPro" id="IPR036390">
    <property type="entry name" value="WH_DNA-bd_sf"/>
</dbReference>